<protein>
    <submittedName>
        <fullName evidence="2">Uncharacterized protein</fullName>
    </submittedName>
</protein>
<proteinExistence type="predicted"/>
<dbReference type="AlphaFoldDB" id="A0A401RNM1"/>
<dbReference type="OrthoDB" id="10580573at2759"/>
<name>A0A401RNM1_CHIPU</name>
<dbReference type="Proteomes" id="UP000287033">
    <property type="component" value="Unassembled WGS sequence"/>
</dbReference>
<feature type="region of interest" description="Disordered" evidence="1">
    <location>
        <begin position="169"/>
        <end position="225"/>
    </location>
</feature>
<dbReference type="EMBL" id="BEZZ01001591">
    <property type="protein sequence ID" value="GCC19718.1"/>
    <property type="molecule type" value="Genomic_DNA"/>
</dbReference>
<feature type="region of interest" description="Disordered" evidence="1">
    <location>
        <begin position="1"/>
        <end position="23"/>
    </location>
</feature>
<sequence length="658" mass="70836">MVGNCRFRRNQAGVTTSDLQEGEATGAWTRGNHSEVPNVSAWSMAPGIDDSVFEESVASGYPGEEDKGKGCHSSLSMLRVRGQEGPLTQAPVKHGIKLGKGARVRSKRWTKGVRGSGTAWRSLICVKKTRQEEEEEGSPNGQRVAQTLIKAEREGRSCLPAQVAEYQGDIPGPPWHSTAGCDSNLSSPRGPGLSAQAQEDPSEPKAGLQEGEPESGSRSKLRRRSSGWASFRYLMKSRKDWRSFAERNTDLSGSQNQSETGILPDSRESELTASSDSKASLRKQIGEEGDRSPSENSEAAAYCSSPPHADNETLHSQTVAVSLNKHQDPSVPDASKGSQAEIHWDRVEERVMFKGSPPATSQDEVELSNDNGQETLVDSRQDGSQWSCDFEFVPLIPQGMQCEIGSAKVNPSYPLGTDGFPGHLQEKLTLAALGPVIETERQELARGMRSDSRLAPIERADLQRPSTILLQSIPLTKEETSPEPLTIEKAAQNPIQESAELQWCNLTELSIRKTTNPGCFSPNGNTKQVQDAQVGATGTSLGFIEPGMNIVRATAVPDCDSVRSPSCSEEDVTAGCQSHHHVNWDDLSEEGCWAADGRGDTDPLSDVVPGAGSQEAALLHTASCIVQSAMQAAVEQVAGETAMTILPENCPLSELLDS</sequence>
<keyword evidence="3" id="KW-1185">Reference proteome</keyword>
<evidence type="ECO:0000313" key="3">
    <source>
        <dbReference type="Proteomes" id="UP000287033"/>
    </source>
</evidence>
<reference evidence="2 3" key="1">
    <citation type="journal article" date="2018" name="Nat. Ecol. Evol.">
        <title>Shark genomes provide insights into elasmobranch evolution and the origin of vertebrates.</title>
        <authorList>
            <person name="Hara Y"/>
            <person name="Yamaguchi K"/>
            <person name="Onimaru K"/>
            <person name="Kadota M"/>
            <person name="Koyanagi M"/>
            <person name="Keeley SD"/>
            <person name="Tatsumi K"/>
            <person name="Tanaka K"/>
            <person name="Motone F"/>
            <person name="Kageyama Y"/>
            <person name="Nozu R"/>
            <person name="Adachi N"/>
            <person name="Nishimura O"/>
            <person name="Nakagawa R"/>
            <person name="Tanegashima C"/>
            <person name="Kiyatake I"/>
            <person name="Matsumoto R"/>
            <person name="Murakumo K"/>
            <person name="Nishida K"/>
            <person name="Terakita A"/>
            <person name="Kuratani S"/>
            <person name="Sato K"/>
            <person name="Hyodo S Kuraku.S."/>
        </authorList>
    </citation>
    <scope>NUCLEOTIDE SEQUENCE [LARGE SCALE GENOMIC DNA]</scope>
</reference>
<evidence type="ECO:0000256" key="1">
    <source>
        <dbReference type="SAM" id="MobiDB-lite"/>
    </source>
</evidence>
<feature type="region of interest" description="Disordered" evidence="1">
    <location>
        <begin position="246"/>
        <end position="312"/>
    </location>
</feature>
<organism evidence="2 3">
    <name type="scientific">Chiloscyllium punctatum</name>
    <name type="common">Brownbanded bambooshark</name>
    <name type="synonym">Hemiscyllium punctatum</name>
    <dbReference type="NCBI Taxonomy" id="137246"/>
    <lineage>
        <taxon>Eukaryota</taxon>
        <taxon>Metazoa</taxon>
        <taxon>Chordata</taxon>
        <taxon>Craniata</taxon>
        <taxon>Vertebrata</taxon>
        <taxon>Chondrichthyes</taxon>
        <taxon>Elasmobranchii</taxon>
        <taxon>Galeomorphii</taxon>
        <taxon>Galeoidea</taxon>
        <taxon>Orectolobiformes</taxon>
        <taxon>Hemiscylliidae</taxon>
        <taxon>Chiloscyllium</taxon>
    </lineage>
</organism>
<evidence type="ECO:0000313" key="2">
    <source>
        <dbReference type="EMBL" id="GCC19718.1"/>
    </source>
</evidence>
<feature type="compositionally biased region" description="Polar residues" evidence="1">
    <location>
        <begin position="250"/>
        <end position="260"/>
    </location>
</feature>
<accession>A0A401RNM1</accession>
<feature type="compositionally biased region" description="Basic and acidic residues" evidence="1">
    <location>
        <begin position="284"/>
        <end position="293"/>
    </location>
</feature>
<dbReference type="OMA" id="GWASFRY"/>
<comment type="caution">
    <text evidence="2">The sequence shown here is derived from an EMBL/GenBank/DDBJ whole genome shotgun (WGS) entry which is preliminary data.</text>
</comment>
<gene>
    <name evidence="2" type="ORF">chiPu_0018485</name>
</gene>